<evidence type="ECO:0000313" key="2">
    <source>
        <dbReference type="EMBL" id="QKF77331.1"/>
    </source>
</evidence>
<evidence type="ECO:0000256" key="1">
    <source>
        <dbReference type="SAM" id="Coils"/>
    </source>
</evidence>
<feature type="coiled-coil region" evidence="1">
    <location>
        <begin position="10"/>
        <end position="37"/>
    </location>
</feature>
<accession>A0AAE7E6T5</accession>
<protein>
    <submittedName>
        <fullName evidence="2">Uncharacterized protein</fullName>
    </submittedName>
</protein>
<dbReference type="AlphaFoldDB" id="A0AAE7E6T5"/>
<keyword evidence="1" id="KW-0175">Coiled coil</keyword>
<name>A0AAE7E6T5_9BACT</name>
<dbReference type="Proteomes" id="UP000503313">
    <property type="component" value="Chromosome"/>
</dbReference>
<sequence length="165" mass="19454">MEENFEERIIETIQKSKSRLSEENRAKLNELELFKNKVPYQILNGWTDLVYELGKNIEELCKLANCELPQIEHIKSKYASLRFDYYFNSSVPRIVEKLIDSLIYEAEDKSERICEYCGADGEIRITKTGSWYLTTCDKCSKEKHDLVKNKDFEKRADKLTSEYSI</sequence>
<organism evidence="2 3">
    <name type="scientific">Arcobacter defluvii</name>
    <dbReference type="NCBI Taxonomy" id="873191"/>
    <lineage>
        <taxon>Bacteria</taxon>
        <taxon>Pseudomonadati</taxon>
        <taxon>Campylobacterota</taxon>
        <taxon>Epsilonproteobacteria</taxon>
        <taxon>Campylobacterales</taxon>
        <taxon>Arcobacteraceae</taxon>
        <taxon>Arcobacter</taxon>
    </lineage>
</organism>
<keyword evidence="3" id="KW-1185">Reference proteome</keyword>
<reference evidence="2 3" key="1">
    <citation type="submission" date="2020-05" db="EMBL/GenBank/DDBJ databases">
        <title>Complete genome sequencing of Campylobacter and Arcobacter type strains.</title>
        <authorList>
            <person name="Miller W.G."/>
            <person name="Yee E."/>
        </authorList>
    </citation>
    <scope>NUCLEOTIDE SEQUENCE [LARGE SCALE GENOMIC DNA]</scope>
    <source>
        <strain evidence="2 3">LMG 25694</strain>
    </source>
</reference>
<gene>
    <name evidence="2" type="ORF">ADFLV_1299</name>
</gene>
<dbReference type="EMBL" id="CP053835">
    <property type="protein sequence ID" value="QKF77331.1"/>
    <property type="molecule type" value="Genomic_DNA"/>
</dbReference>
<dbReference type="KEGG" id="adz:ADFLV_1299"/>
<dbReference type="RefSeq" id="WP_129012079.1">
    <property type="nucleotide sequence ID" value="NZ_CP053835.1"/>
</dbReference>
<proteinExistence type="predicted"/>
<evidence type="ECO:0000313" key="3">
    <source>
        <dbReference type="Proteomes" id="UP000503313"/>
    </source>
</evidence>